<dbReference type="EC" id="5.1.3.13" evidence="3 7"/>
<dbReference type="Gene3D" id="2.60.120.10">
    <property type="entry name" value="Jelly Rolls"/>
    <property type="match status" value="1"/>
</dbReference>
<evidence type="ECO:0000256" key="1">
    <source>
        <dbReference type="ARBA" id="ARBA00001298"/>
    </source>
</evidence>
<comment type="caution">
    <text evidence="8">The sequence shown here is derived from an EMBL/GenBank/DDBJ whole genome shotgun (WGS) entry which is preliminary data.</text>
</comment>
<feature type="site" description="Participates in a stacking interaction with the thymidine ring of dTDP-4-oxo-6-deoxyglucose" evidence="6">
    <location>
        <position position="149"/>
    </location>
</feature>
<evidence type="ECO:0000256" key="7">
    <source>
        <dbReference type="RuleBase" id="RU364069"/>
    </source>
</evidence>
<comment type="pathway">
    <text evidence="7">Carbohydrate biosynthesis; dTDP-L-rhamnose biosynthesis.</text>
</comment>
<feature type="active site" description="Proton acceptor" evidence="5">
    <location>
        <position position="73"/>
    </location>
</feature>
<dbReference type="InterPro" id="IPR014710">
    <property type="entry name" value="RmlC-like_jellyroll"/>
</dbReference>
<dbReference type="GO" id="GO:0000271">
    <property type="term" value="P:polysaccharide biosynthetic process"/>
    <property type="evidence" value="ECO:0007669"/>
    <property type="project" value="TreeGrafter"/>
</dbReference>
<dbReference type="EMBL" id="JAEKJA010000003">
    <property type="protein sequence ID" value="MBJ3775107.1"/>
    <property type="molecule type" value="Genomic_DNA"/>
</dbReference>
<comment type="catalytic activity">
    <reaction evidence="1 7">
        <text>dTDP-4-dehydro-6-deoxy-alpha-D-glucose = dTDP-4-dehydro-beta-L-rhamnose</text>
        <dbReference type="Rhea" id="RHEA:16969"/>
        <dbReference type="ChEBI" id="CHEBI:57649"/>
        <dbReference type="ChEBI" id="CHEBI:62830"/>
        <dbReference type="EC" id="5.1.3.13"/>
    </reaction>
</comment>
<dbReference type="Proteomes" id="UP000609531">
    <property type="component" value="Unassembled WGS sequence"/>
</dbReference>
<accession>A0A934MCB9</accession>
<dbReference type="InterPro" id="IPR000888">
    <property type="entry name" value="RmlC-like"/>
</dbReference>
<proteinExistence type="inferred from homology"/>
<name>A0A934MCB9_9HYPH</name>
<dbReference type="GO" id="GO:0005829">
    <property type="term" value="C:cytosol"/>
    <property type="evidence" value="ECO:0007669"/>
    <property type="project" value="TreeGrafter"/>
</dbReference>
<dbReference type="PANTHER" id="PTHR21047">
    <property type="entry name" value="DTDP-6-DEOXY-D-GLUCOSE-3,5 EPIMERASE"/>
    <property type="match status" value="1"/>
</dbReference>
<reference evidence="8" key="1">
    <citation type="submission" date="2020-12" db="EMBL/GenBank/DDBJ databases">
        <title>Bacterial taxonomy.</title>
        <authorList>
            <person name="Pan X."/>
        </authorList>
    </citation>
    <scope>NUCLEOTIDE SEQUENCE</scope>
    <source>
        <strain evidence="8">B2012</strain>
    </source>
</reference>
<sequence length="195" mass="21447">MATSQNTSEPRVEIVPLEIKDVVLFRPGRFQDDRGWFEETYNARRMAEAGLALDFVQDNQSLSRAVGTIRGLHFQAPPYAQAKLVRVVQGAIFDVAVDLRRASPTYGRWVGAELSAENGAQLLVPRGFAHGFVTREPDTAVCYKVDGFYDKASEGGIRFDDPDLAIDWGIDPAAAMLSEKDRELPAFGALGPIFA</sequence>
<feature type="active site" description="Proton donor" evidence="5">
    <location>
        <position position="143"/>
    </location>
</feature>
<dbReference type="SUPFAM" id="SSF51182">
    <property type="entry name" value="RmlC-like cupins"/>
    <property type="match status" value="1"/>
</dbReference>
<dbReference type="RefSeq" id="WP_198880994.1">
    <property type="nucleotide sequence ID" value="NZ_JAEKJA010000003.1"/>
</dbReference>
<keyword evidence="7 8" id="KW-0413">Isomerase</keyword>
<dbReference type="CDD" id="cd00438">
    <property type="entry name" value="cupin_RmlC"/>
    <property type="match status" value="1"/>
</dbReference>
<dbReference type="InterPro" id="IPR011051">
    <property type="entry name" value="RmlC_Cupin_sf"/>
</dbReference>
<evidence type="ECO:0000256" key="4">
    <source>
        <dbReference type="ARBA" id="ARBA00019595"/>
    </source>
</evidence>
<comment type="subunit">
    <text evidence="7">Homodimer.</text>
</comment>
<dbReference type="AlphaFoldDB" id="A0A934MCB9"/>
<dbReference type="GO" id="GO:0019305">
    <property type="term" value="P:dTDP-rhamnose biosynthetic process"/>
    <property type="evidence" value="ECO:0007669"/>
    <property type="project" value="UniProtKB-UniRule"/>
</dbReference>
<evidence type="ECO:0000313" key="8">
    <source>
        <dbReference type="EMBL" id="MBJ3775107.1"/>
    </source>
</evidence>
<comment type="similarity">
    <text evidence="7">Belongs to the dTDP-4-dehydrorhamnose 3,5-epimerase family.</text>
</comment>
<dbReference type="GO" id="GO:0008830">
    <property type="term" value="F:dTDP-4-dehydrorhamnose 3,5-epimerase activity"/>
    <property type="evidence" value="ECO:0007669"/>
    <property type="project" value="UniProtKB-UniRule"/>
</dbReference>
<evidence type="ECO:0000256" key="5">
    <source>
        <dbReference type="PIRSR" id="PIRSR600888-1"/>
    </source>
</evidence>
<keyword evidence="9" id="KW-1185">Reference proteome</keyword>
<protein>
    <recommendedName>
        <fullName evidence="4 7">dTDP-4-dehydrorhamnose 3,5-epimerase</fullName>
        <ecNumber evidence="3 7">5.1.3.13</ecNumber>
    </recommendedName>
    <alternativeName>
        <fullName evidence="7">Thymidine diphospho-4-keto-rhamnose 3,5-epimerase</fullName>
    </alternativeName>
</protein>
<evidence type="ECO:0000256" key="3">
    <source>
        <dbReference type="ARBA" id="ARBA00012098"/>
    </source>
</evidence>
<evidence type="ECO:0000313" key="9">
    <source>
        <dbReference type="Proteomes" id="UP000609531"/>
    </source>
</evidence>
<evidence type="ECO:0000256" key="2">
    <source>
        <dbReference type="ARBA" id="ARBA00001997"/>
    </source>
</evidence>
<comment type="function">
    <text evidence="2 7">Catalyzes the epimerization of the C3' and C5'positions of dTDP-6-deoxy-D-xylo-4-hexulose, forming dTDP-6-deoxy-L-lyxo-4-hexulose.</text>
</comment>
<gene>
    <name evidence="8" type="primary">rfbC</name>
    <name evidence="8" type="ORF">JCR33_05375</name>
</gene>
<dbReference type="PANTHER" id="PTHR21047:SF2">
    <property type="entry name" value="THYMIDINE DIPHOSPHO-4-KETO-RHAMNOSE 3,5-EPIMERASE"/>
    <property type="match status" value="1"/>
</dbReference>
<evidence type="ECO:0000256" key="6">
    <source>
        <dbReference type="PIRSR" id="PIRSR600888-3"/>
    </source>
</evidence>
<dbReference type="Pfam" id="PF00908">
    <property type="entry name" value="dTDP_sugar_isom"/>
    <property type="match status" value="1"/>
</dbReference>
<dbReference type="NCBIfam" id="TIGR01221">
    <property type="entry name" value="rmlC"/>
    <property type="match status" value="1"/>
</dbReference>
<organism evidence="8 9">
    <name type="scientific">Acuticoccus mangrovi</name>
    <dbReference type="NCBI Taxonomy" id="2796142"/>
    <lineage>
        <taxon>Bacteria</taxon>
        <taxon>Pseudomonadati</taxon>
        <taxon>Pseudomonadota</taxon>
        <taxon>Alphaproteobacteria</taxon>
        <taxon>Hyphomicrobiales</taxon>
        <taxon>Amorphaceae</taxon>
        <taxon>Acuticoccus</taxon>
    </lineage>
</organism>